<accession>A0A7M7IRJ3</accession>
<name>A0A7M7IRJ3_NASVI</name>
<dbReference type="RefSeq" id="XP_016841540.1">
    <property type="nucleotide sequence ID" value="XM_016986051.3"/>
</dbReference>
<proteinExistence type="predicted"/>
<dbReference type="Pfam" id="PF00096">
    <property type="entry name" value="zf-C2H2"/>
    <property type="match status" value="1"/>
</dbReference>
<feature type="domain" description="C2H2-type" evidence="6">
    <location>
        <begin position="361"/>
        <end position="389"/>
    </location>
</feature>
<dbReference type="GeneID" id="100680013"/>
<evidence type="ECO:0000259" key="6">
    <source>
        <dbReference type="PROSITE" id="PS50157"/>
    </source>
</evidence>
<dbReference type="PANTHER" id="PTHR24379">
    <property type="entry name" value="KRAB AND ZINC FINGER DOMAIN-CONTAINING"/>
    <property type="match status" value="1"/>
</dbReference>
<evidence type="ECO:0000256" key="1">
    <source>
        <dbReference type="ARBA" id="ARBA00022723"/>
    </source>
</evidence>
<dbReference type="GO" id="GO:0008270">
    <property type="term" value="F:zinc ion binding"/>
    <property type="evidence" value="ECO:0007669"/>
    <property type="project" value="UniProtKB-KW"/>
</dbReference>
<dbReference type="PANTHER" id="PTHR24379:SF121">
    <property type="entry name" value="C2H2-TYPE DOMAIN-CONTAINING PROTEIN"/>
    <property type="match status" value="1"/>
</dbReference>
<dbReference type="SUPFAM" id="SSF57667">
    <property type="entry name" value="beta-beta-alpha zinc fingers"/>
    <property type="match status" value="2"/>
</dbReference>
<dbReference type="SMART" id="SM00355">
    <property type="entry name" value="ZnF_C2H2"/>
    <property type="match status" value="8"/>
</dbReference>
<dbReference type="AlphaFoldDB" id="A0A7M7IRJ3"/>
<keyword evidence="3 5" id="KW-0863">Zinc-finger</keyword>
<evidence type="ECO:0000313" key="8">
    <source>
        <dbReference type="Proteomes" id="UP000002358"/>
    </source>
</evidence>
<evidence type="ECO:0000313" key="7">
    <source>
        <dbReference type="EnsemblMetazoa" id="XP_016841540"/>
    </source>
</evidence>
<dbReference type="Proteomes" id="UP000002358">
    <property type="component" value="Chromosome 5"/>
</dbReference>
<keyword evidence="2" id="KW-0677">Repeat</keyword>
<evidence type="ECO:0000256" key="2">
    <source>
        <dbReference type="ARBA" id="ARBA00022737"/>
    </source>
</evidence>
<dbReference type="PROSITE" id="PS50157">
    <property type="entry name" value="ZINC_FINGER_C2H2_2"/>
    <property type="match status" value="3"/>
</dbReference>
<evidence type="ECO:0000256" key="5">
    <source>
        <dbReference type="PROSITE-ProRule" id="PRU00042"/>
    </source>
</evidence>
<dbReference type="OrthoDB" id="10004641at2759"/>
<feature type="domain" description="C2H2-type" evidence="6">
    <location>
        <begin position="441"/>
        <end position="468"/>
    </location>
</feature>
<evidence type="ECO:0000256" key="4">
    <source>
        <dbReference type="ARBA" id="ARBA00022833"/>
    </source>
</evidence>
<keyword evidence="1" id="KW-0479">Metal-binding</keyword>
<dbReference type="SMR" id="A0A7M7IRJ3"/>
<evidence type="ECO:0000256" key="3">
    <source>
        <dbReference type="ARBA" id="ARBA00022771"/>
    </source>
</evidence>
<dbReference type="InParanoid" id="A0A7M7IRJ3"/>
<dbReference type="Pfam" id="PF13909">
    <property type="entry name" value="zf-H2C2_5"/>
    <property type="match status" value="1"/>
</dbReference>
<protein>
    <recommendedName>
        <fullName evidence="6">C2H2-type domain-containing protein</fullName>
    </recommendedName>
</protein>
<dbReference type="InterPro" id="IPR013087">
    <property type="entry name" value="Znf_C2H2_type"/>
</dbReference>
<feature type="domain" description="C2H2-type" evidence="6">
    <location>
        <begin position="470"/>
        <end position="495"/>
    </location>
</feature>
<keyword evidence="8" id="KW-1185">Reference proteome</keyword>
<reference evidence="7" key="1">
    <citation type="submission" date="2021-01" db="UniProtKB">
        <authorList>
            <consortium name="EnsemblMetazoa"/>
        </authorList>
    </citation>
    <scope>IDENTIFICATION</scope>
</reference>
<dbReference type="EnsemblMetazoa" id="XM_016986051">
    <property type="protein sequence ID" value="XP_016841540"/>
    <property type="gene ID" value="LOC100680013"/>
</dbReference>
<keyword evidence="4" id="KW-0862">Zinc</keyword>
<organism evidence="7 8">
    <name type="scientific">Nasonia vitripennis</name>
    <name type="common">Parasitic wasp</name>
    <dbReference type="NCBI Taxonomy" id="7425"/>
    <lineage>
        <taxon>Eukaryota</taxon>
        <taxon>Metazoa</taxon>
        <taxon>Ecdysozoa</taxon>
        <taxon>Arthropoda</taxon>
        <taxon>Hexapoda</taxon>
        <taxon>Insecta</taxon>
        <taxon>Pterygota</taxon>
        <taxon>Neoptera</taxon>
        <taxon>Endopterygota</taxon>
        <taxon>Hymenoptera</taxon>
        <taxon>Apocrita</taxon>
        <taxon>Proctotrupomorpha</taxon>
        <taxon>Chalcidoidea</taxon>
        <taxon>Pteromalidae</taxon>
        <taxon>Pteromalinae</taxon>
        <taxon>Nasonia</taxon>
    </lineage>
</organism>
<dbReference type="InterPro" id="IPR036236">
    <property type="entry name" value="Znf_C2H2_sf"/>
</dbReference>
<sequence>MFVMVTDKNFNFISVQMFKEELDISDCETSYIDVCDDDKIVLAPTRKSSVIDEASSDSDDDSVINVCDSDAELSRSESEVNINKSSVNATSTTNSRIDTSMVRSTDTTTKSMHSDNKENLLLEANSKTRKKRRREFSTKNLYAYYCETCDKFIKKINGRKITNCSICRDVLVYRCLNCQNEYRSYGGVYMHLKENNCFGVKNEVTENFSNTANSSSKFSSCSKQIEPSTSKSIDNERLCPKCGETVVNGCGPCDGEHLFQCFVCVFRSCHKSTLMHHIDTVHSDSKLIPQSQMTLVGKVLLHCNVCDHTVSDCEVKYNRRLNCKLCNSPMHYVCLICKKQYVSANSVYKHLYFECNVQPKFQCHKCDYRAKQKGNLLTHIERKHTAKRCRGCGKMFDNYISCRKHQMKKCKVTYKCRYCKYTCKFITQLKNHVRLEHKSRYKCRNCGKKYKNLSALQVHVNDTCGQVTTFECDICGYYTLQKGRLAQHIKQVHNF</sequence>
<dbReference type="Gene3D" id="3.30.160.60">
    <property type="entry name" value="Classic Zinc Finger"/>
    <property type="match status" value="3"/>
</dbReference>